<protein>
    <recommendedName>
        <fullName evidence="2">cysteine-S-conjugate beta-lyase</fullName>
        <ecNumber evidence="2">4.4.1.13</ecNumber>
    </recommendedName>
</protein>
<dbReference type="InterPro" id="IPR015422">
    <property type="entry name" value="PyrdxlP-dep_Trfase_small"/>
</dbReference>
<proteinExistence type="inferred from homology"/>
<evidence type="ECO:0000256" key="1">
    <source>
        <dbReference type="ARBA" id="ARBA00001933"/>
    </source>
</evidence>
<dbReference type="PANTHER" id="PTHR43525:SF2">
    <property type="entry name" value="CYSTATHIONINE BETA-LYASE-RELATED"/>
    <property type="match status" value="1"/>
</dbReference>
<dbReference type="InterPro" id="IPR004839">
    <property type="entry name" value="Aminotransferase_I/II_large"/>
</dbReference>
<name>A0ABS2RQH3_9ACTN</name>
<dbReference type="CDD" id="cd00609">
    <property type="entry name" value="AAT_like"/>
    <property type="match status" value="1"/>
</dbReference>
<evidence type="ECO:0000313" key="8">
    <source>
        <dbReference type="Proteomes" id="UP000704762"/>
    </source>
</evidence>
<dbReference type="EC" id="4.4.1.13" evidence="2"/>
<comment type="cofactor">
    <cofactor evidence="1">
        <name>pyridoxal 5'-phosphate</name>
        <dbReference type="ChEBI" id="CHEBI:597326"/>
    </cofactor>
</comment>
<dbReference type="InterPro" id="IPR051798">
    <property type="entry name" value="Class-II_PLP-Dep_Aminotrans"/>
</dbReference>
<dbReference type="SUPFAM" id="SSF53383">
    <property type="entry name" value="PLP-dependent transferases"/>
    <property type="match status" value="1"/>
</dbReference>
<dbReference type="Pfam" id="PF00155">
    <property type="entry name" value="Aminotran_1_2"/>
    <property type="match status" value="1"/>
</dbReference>
<organism evidence="7 8">
    <name type="scientific">Microlunatus panaciterrae</name>
    <dbReference type="NCBI Taxonomy" id="400768"/>
    <lineage>
        <taxon>Bacteria</taxon>
        <taxon>Bacillati</taxon>
        <taxon>Actinomycetota</taxon>
        <taxon>Actinomycetes</taxon>
        <taxon>Propionibacteriales</taxon>
        <taxon>Propionibacteriaceae</taxon>
        <taxon>Microlunatus</taxon>
    </lineage>
</organism>
<dbReference type="InterPro" id="IPR015424">
    <property type="entry name" value="PyrdxlP-dep_Trfase"/>
</dbReference>
<comment type="similarity">
    <text evidence="5">Belongs to the class-II pyridoxal-phosphate-dependent aminotransferase family. MalY/PatB cystathionine beta-lyase subfamily.</text>
</comment>
<evidence type="ECO:0000256" key="4">
    <source>
        <dbReference type="ARBA" id="ARBA00023239"/>
    </source>
</evidence>
<dbReference type="Gene3D" id="3.40.640.10">
    <property type="entry name" value="Type I PLP-dependent aspartate aminotransferase-like (Major domain)"/>
    <property type="match status" value="1"/>
</dbReference>
<evidence type="ECO:0000313" key="7">
    <source>
        <dbReference type="EMBL" id="MBM7800179.1"/>
    </source>
</evidence>
<keyword evidence="4 7" id="KW-0456">Lyase</keyword>
<dbReference type="InterPro" id="IPR015421">
    <property type="entry name" value="PyrdxlP-dep_Trfase_major"/>
</dbReference>
<sequence length="381" mass="40544">MPNPFEQLSLEALRRRTSLKWRLYEPDVLPLWVAEMDLLPAPAVVRALTDALDLGDTGYPFGTGYAEAFADFAGWRWDWPIAADSMATVPDVLTGTAEVLKLLTGPGDVVVVNPPVYPPFYRLVESIGRRIGEARLTAGHRIDLVALDRAFGEARAGGRPAAYLLCSPHNPTGTVHSRTELQAVAELAAGHGVRVVADEIHAPLVYPDTPFVPYLSLPAAADAFVLSSASKAWNLAGLKAALAVAGPAAMPDLARLPPEVGYLVSHLGVIAHRAALTGGRDWLAETVSGLDQNRRLLARLLAAELPQVRYQPPAGGYLGWLDFRDLELAGDPAELILQRGRVALNSGPTFGGGGEGFARINLATSPAILTEAVRRIAAAVG</sequence>
<evidence type="ECO:0000256" key="3">
    <source>
        <dbReference type="ARBA" id="ARBA00022898"/>
    </source>
</evidence>
<reference evidence="7 8" key="1">
    <citation type="submission" date="2021-01" db="EMBL/GenBank/DDBJ databases">
        <title>Sequencing the genomes of 1000 actinobacteria strains.</title>
        <authorList>
            <person name="Klenk H.-P."/>
        </authorList>
    </citation>
    <scope>NUCLEOTIDE SEQUENCE [LARGE SCALE GENOMIC DNA]</scope>
    <source>
        <strain evidence="7 8">DSM 18662</strain>
    </source>
</reference>
<evidence type="ECO:0000259" key="6">
    <source>
        <dbReference type="Pfam" id="PF00155"/>
    </source>
</evidence>
<dbReference type="Proteomes" id="UP000704762">
    <property type="component" value="Unassembled WGS sequence"/>
</dbReference>
<comment type="caution">
    <text evidence="7">The sequence shown here is derived from an EMBL/GenBank/DDBJ whole genome shotgun (WGS) entry which is preliminary data.</text>
</comment>
<evidence type="ECO:0000256" key="2">
    <source>
        <dbReference type="ARBA" id="ARBA00012224"/>
    </source>
</evidence>
<dbReference type="Gene3D" id="3.90.1150.10">
    <property type="entry name" value="Aspartate Aminotransferase, domain 1"/>
    <property type="match status" value="1"/>
</dbReference>
<gene>
    <name evidence="7" type="ORF">JOE57_003100</name>
</gene>
<keyword evidence="3" id="KW-0663">Pyridoxal phosphate</keyword>
<accession>A0ABS2RQH3</accession>
<feature type="domain" description="Aminotransferase class I/classII large" evidence="6">
    <location>
        <begin position="33"/>
        <end position="376"/>
    </location>
</feature>
<dbReference type="PANTHER" id="PTHR43525">
    <property type="entry name" value="PROTEIN MALY"/>
    <property type="match status" value="1"/>
</dbReference>
<evidence type="ECO:0000256" key="5">
    <source>
        <dbReference type="ARBA" id="ARBA00037974"/>
    </source>
</evidence>
<keyword evidence="8" id="KW-1185">Reference proteome</keyword>
<dbReference type="EMBL" id="JAFBCF010000001">
    <property type="protein sequence ID" value="MBM7800179.1"/>
    <property type="molecule type" value="Genomic_DNA"/>
</dbReference>
<dbReference type="RefSeq" id="WP_204919423.1">
    <property type="nucleotide sequence ID" value="NZ_BAAAQP010000003.1"/>
</dbReference>
<dbReference type="GO" id="GO:0016829">
    <property type="term" value="F:lyase activity"/>
    <property type="evidence" value="ECO:0007669"/>
    <property type="project" value="UniProtKB-KW"/>
</dbReference>